<evidence type="ECO:0000256" key="1">
    <source>
        <dbReference type="ARBA" id="ARBA00001936"/>
    </source>
</evidence>
<evidence type="ECO:0000256" key="3">
    <source>
        <dbReference type="ARBA" id="ARBA00006702"/>
    </source>
</evidence>
<evidence type="ECO:0000256" key="5">
    <source>
        <dbReference type="ARBA" id="ARBA00022723"/>
    </source>
</evidence>
<dbReference type="EC" id="3.1.3.16" evidence="4"/>
<dbReference type="Gene3D" id="3.60.40.10">
    <property type="entry name" value="PPM-type phosphatase domain"/>
    <property type="match status" value="1"/>
</dbReference>
<evidence type="ECO:0000256" key="8">
    <source>
        <dbReference type="ARBA" id="ARBA00022912"/>
    </source>
</evidence>
<gene>
    <name evidence="14" type="ORF">CB5_LOCUS27878</name>
</gene>
<evidence type="ECO:0000259" key="13">
    <source>
        <dbReference type="PROSITE" id="PS51746"/>
    </source>
</evidence>
<dbReference type="SUPFAM" id="SSF81606">
    <property type="entry name" value="PP2C-like"/>
    <property type="match status" value="1"/>
</dbReference>
<comment type="cofactor">
    <cofactor evidence="1">
        <name>Mn(2+)</name>
        <dbReference type="ChEBI" id="CHEBI:29035"/>
    </cofactor>
</comment>
<comment type="similarity">
    <text evidence="3 12">Belongs to the PP2C family.</text>
</comment>
<evidence type="ECO:0000256" key="7">
    <source>
        <dbReference type="ARBA" id="ARBA00022842"/>
    </source>
</evidence>
<keyword evidence="7" id="KW-0460">Magnesium</keyword>
<dbReference type="GO" id="GO:0004722">
    <property type="term" value="F:protein serine/threonine phosphatase activity"/>
    <property type="evidence" value="ECO:0007669"/>
    <property type="project" value="UniProtKB-EC"/>
</dbReference>
<dbReference type="SMART" id="SM00332">
    <property type="entry name" value="PP2Cc"/>
    <property type="match status" value="1"/>
</dbReference>
<dbReference type="GO" id="GO:0046872">
    <property type="term" value="F:metal ion binding"/>
    <property type="evidence" value="ECO:0007669"/>
    <property type="project" value="UniProtKB-KW"/>
</dbReference>
<reference evidence="14" key="1">
    <citation type="submission" date="2020-07" db="EMBL/GenBank/DDBJ databases">
        <authorList>
            <person name="Lin J."/>
        </authorList>
    </citation>
    <scope>NUCLEOTIDE SEQUENCE</scope>
</reference>
<keyword evidence="5" id="KW-0479">Metal-binding</keyword>
<evidence type="ECO:0000256" key="2">
    <source>
        <dbReference type="ARBA" id="ARBA00001946"/>
    </source>
</evidence>
<feature type="domain" description="PPM-type phosphatase" evidence="13">
    <location>
        <begin position="50"/>
        <end position="358"/>
    </location>
</feature>
<dbReference type="AlphaFoldDB" id="A0A6V7QP12"/>
<evidence type="ECO:0000256" key="6">
    <source>
        <dbReference type="ARBA" id="ARBA00022801"/>
    </source>
</evidence>
<dbReference type="Pfam" id="PF00481">
    <property type="entry name" value="PP2C"/>
    <property type="match status" value="1"/>
</dbReference>
<keyword evidence="6 12" id="KW-0378">Hydrolase</keyword>
<keyword evidence="8 12" id="KW-0904">Protein phosphatase</keyword>
<dbReference type="CDD" id="cd00143">
    <property type="entry name" value="PP2Cc"/>
    <property type="match status" value="1"/>
</dbReference>
<evidence type="ECO:0000256" key="12">
    <source>
        <dbReference type="RuleBase" id="RU003465"/>
    </source>
</evidence>
<protein>
    <recommendedName>
        <fullName evidence="4">protein-serine/threonine phosphatase</fullName>
        <ecNumber evidence="4">3.1.3.16</ecNumber>
    </recommendedName>
</protein>
<proteinExistence type="inferred from homology"/>
<organism evidence="14">
    <name type="scientific">Ananas comosus var. bracteatus</name>
    <name type="common">red pineapple</name>
    <dbReference type="NCBI Taxonomy" id="296719"/>
    <lineage>
        <taxon>Eukaryota</taxon>
        <taxon>Viridiplantae</taxon>
        <taxon>Streptophyta</taxon>
        <taxon>Embryophyta</taxon>
        <taxon>Tracheophyta</taxon>
        <taxon>Spermatophyta</taxon>
        <taxon>Magnoliopsida</taxon>
        <taxon>Liliopsida</taxon>
        <taxon>Poales</taxon>
        <taxon>Bromeliaceae</taxon>
        <taxon>Bromelioideae</taxon>
        <taxon>Ananas</taxon>
    </lineage>
</organism>
<sequence length="394" mass="44028">MFSWLSRIAAACMGPVRRYARMSKDEGGGDDGGDDVLLWSRDIGRHAAGEYSFAVVQANEVIEDHSQVETGVAATFVGVYDGHGGADASRFISDHLFLHLVRLARESGTISEDVVRNAFSATENGFLALVRRMREFKPLIAAVGSCCLVGVIWRGTLYVANVGDSRAVIGCLGRSNKIVAEQLTRDHNASVEEVRQELRSLHPDDSHIVVLKHGVWRIKGIIQVSRSIGDAYLKKPEFSVDPSVQRFRLSEPLRRPVLTAEPSLYTRVLCPQDKFLIFASDGLWEHLTNQQAVEIVHNYPRALTYFMLHITGIARRLVKRALEEAARKREMSYADLKKLDKGIRRFFHDDITVIVIFIDHELLQESNPSIPELSIRGFTDAVMPSTFSVLDGIT</sequence>
<dbReference type="EMBL" id="LR862137">
    <property type="protein sequence ID" value="CAD1844667.1"/>
    <property type="molecule type" value="Genomic_DNA"/>
</dbReference>
<name>A0A6V7QP12_ANACO</name>
<evidence type="ECO:0000256" key="10">
    <source>
        <dbReference type="ARBA" id="ARBA00047761"/>
    </source>
</evidence>
<evidence type="ECO:0000256" key="9">
    <source>
        <dbReference type="ARBA" id="ARBA00023211"/>
    </source>
</evidence>
<comment type="catalytic activity">
    <reaction evidence="11">
        <text>O-phospho-L-threonyl-[protein] + H2O = L-threonyl-[protein] + phosphate</text>
        <dbReference type="Rhea" id="RHEA:47004"/>
        <dbReference type="Rhea" id="RHEA-COMP:11060"/>
        <dbReference type="Rhea" id="RHEA-COMP:11605"/>
        <dbReference type="ChEBI" id="CHEBI:15377"/>
        <dbReference type="ChEBI" id="CHEBI:30013"/>
        <dbReference type="ChEBI" id="CHEBI:43474"/>
        <dbReference type="ChEBI" id="CHEBI:61977"/>
        <dbReference type="EC" id="3.1.3.16"/>
    </reaction>
</comment>
<dbReference type="PANTHER" id="PTHR47992">
    <property type="entry name" value="PROTEIN PHOSPHATASE"/>
    <property type="match status" value="1"/>
</dbReference>
<dbReference type="InterPro" id="IPR036457">
    <property type="entry name" value="PPM-type-like_dom_sf"/>
</dbReference>
<dbReference type="FunFam" id="3.60.40.10:FF:000020">
    <property type="entry name" value="Probable protein phosphatase 2C 42"/>
    <property type="match status" value="1"/>
</dbReference>
<evidence type="ECO:0000256" key="4">
    <source>
        <dbReference type="ARBA" id="ARBA00013081"/>
    </source>
</evidence>
<dbReference type="InterPro" id="IPR000222">
    <property type="entry name" value="PP2C_BS"/>
</dbReference>
<comment type="catalytic activity">
    <reaction evidence="10">
        <text>O-phospho-L-seryl-[protein] + H2O = L-seryl-[protein] + phosphate</text>
        <dbReference type="Rhea" id="RHEA:20629"/>
        <dbReference type="Rhea" id="RHEA-COMP:9863"/>
        <dbReference type="Rhea" id="RHEA-COMP:11604"/>
        <dbReference type="ChEBI" id="CHEBI:15377"/>
        <dbReference type="ChEBI" id="CHEBI:29999"/>
        <dbReference type="ChEBI" id="CHEBI:43474"/>
        <dbReference type="ChEBI" id="CHEBI:83421"/>
        <dbReference type="EC" id="3.1.3.16"/>
    </reaction>
</comment>
<dbReference type="PROSITE" id="PS51746">
    <property type="entry name" value="PPM_2"/>
    <property type="match status" value="1"/>
</dbReference>
<evidence type="ECO:0000256" key="11">
    <source>
        <dbReference type="ARBA" id="ARBA00048336"/>
    </source>
</evidence>
<accession>A0A6V7QP12</accession>
<dbReference type="InterPro" id="IPR001932">
    <property type="entry name" value="PPM-type_phosphatase-like_dom"/>
</dbReference>
<keyword evidence="9" id="KW-0464">Manganese</keyword>
<evidence type="ECO:0000313" key="14">
    <source>
        <dbReference type="EMBL" id="CAD1844667.1"/>
    </source>
</evidence>
<dbReference type="InterPro" id="IPR015655">
    <property type="entry name" value="PP2C"/>
</dbReference>
<dbReference type="PROSITE" id="PS01032">
    <property type="entry name" value="PPM_1"/>
    <property type="match status" value="1"/>
</dbReference>
<comment type="cofactor">
    <cofactor evidence="2">
        <name>Mg(2+)</name>
        <dbReference type="ChEBI" id="CHEBI:18420"/>
    </cofactor>
</comment>